<evidence type="ECO:0000256" key="4">
    <source>
        <dbReference type="ARBA" id="ARBA00022475"/>
    </source>
</evidence>
<feature type="transmembrane region" description="Helical" evidence="10">
    <location>
        <begin position="6"/>
        <end position="26"/>
    </location>
</feature>
<evidence type="ECO:0000256" key="3">
    <source>
        <dbReference type="ARBA" id="ARBA00022448"/>
    </source>
</evidence>
<evidence type="ECO:0000313" key="11">
    <source>
        <dbReference type="EMBL" id="SHI64964.1"/>
    </source>
</evidence>
<reference evidence="11 12" key="1">
    <citation type="submission" date="2016-11" db="EMBL/GenBank/DDBJ databases">
        <authorList>
            <person name="Jaros S."/>
            <person name="Januszkiewicz K."/>
            <person name="Wedrychowicz H."/>
        </authorList>
    </citation>
    <scope>NUCLEOTIDE SEQUENCE [LARGE SCALE GENOMIC DNA]</scope>
    <source>
        <strain evidence="11 12">DSM 21864</strain>
    </source>
</reference>
<dbReference type="AlphaFoldDB" id="A0A1M6CVY3"/>
<keyword evidence="4" id="KW-1003">Cell membrane</keyword>
<gene>
    <name evidence="11" type="ORF">SAMN05444401_1249</name>
</gene>
<keyword evidence="7 10" id="KW-1133">Transmembrane helix</keyword>
<evidence type="ECO:0000313" key="12">
    <source>
        <dbReference type="Proteomes" id="UP000184080"/>
    </source>
</evidence>
<keyword evidence="8" id="KW-0811">Translocation</keyword>
<dbReference type="STRING" id="1121298.SAMN05444401_1249"/>
<evidence type="ECO:0000256" key="9">
    <source>
        <dbReference type="ARBA" id="ARBA00023136"/>
    </source>
</evidence>
<name>A0A1M6CVY3_9CLOT</name>
<dbReference type="EMBL" id="FQZO01000001">
    <property type="protein sequence ID" value="SHI64964.1"/>
    <property type="molecule type" value="Genomic_DNA"/>
</dbReference>
<evidence type="ECO:0000256" key="2">
    <source>
        <dbReference type="ARBA" id="ARBA00006742"/>
    </source>
</evidence>
<keyword evidence="12" id="KW-1185">Reference proteome</keyword>
<dbReference type="Pfam" id="PF02699">
    <property type="entry name" value="YajC"/>
    <property type="match status" value="1"/>
</dbReference>
<dbReference type="NCBIfam" id="TIGR00739">
    <property type="entry name" value="yajC"/>
    <property type="match status" value="1"/>
</dbReference>
<keyword evidence="9 10" id="KW-0472">Membrane</keyword>
<accession>A0A1M6CVY3</accession>
<protein>
    <submittedName>
        <fullName evidence="11">Preprotein translocase subunit YajC</fullName>
    </submittedName>
</protein>
<dbReference type="InterPro" id="IPR003849">
    <property type="entry name" value="Preprotein_translocase_YajC"/>
</dbReference>
<dbReference type="Proteomes" id="UP000184080">
    <property type="component" value="Unassembled WGS sequence"/>
</dbReference>
<dbReference type="OrthoDB" id="9800132at2"/>
<evidence type="ECO:0000256" key="7">
    <source>
        <dbReference type="ARBA" id="ARBA00022989"/>
    </source>
</evidence>
<sequence>MPNLASLGGFLPLIGMLIVFYLFLIIPENKRKKKYNEMINNLRVNDEIITRGGIIGKIVNIQDDFVIVESGPDKGRFKLSKQGISNLVTKTEETEK</sequence>
<dbReference type="PRINTS" id="PR01853">
    <property type="entry name" value="YAJCTRNLCASE"/>
</dbReference>
<comment type="subcellular location">
    <subcellularLocation>
        <location evidence="1">Cell membrane</location>
        <topology evidence="1">Single-pass membrane protein</topology>
    </subcellularLocation>
</comment>
<organism evidence="11 12">
    <name type="scientific">Clostridium amylolyticum</name>
    <dbReference type="NCBI Taxonomy" id="1121298"/>
    <lineage>
        <taxon>Bacteria</taxon>
        <taxon>Bacillati</taxon>
        <taxon>Bacillota</taxon>
        <taxon>Clostridia</taxon>
        <taxon>Eubacteriales</taxon>
        <taxon>Clostridiaceae</taxon>
        <taxon>Clostridium</taxon>
    </lineage>
</organism>
<evidence type="ECO:0000256" key="1">
    <source>
        <dbReference type="ARBA" id="ARBA00004162"/>
    </source>
</evidence>
<dbReference type="PANTHER" id="PTHR33909">
    <property type="entry name" value="SEC TRANSLOCON ACCESSORY COMPLEX SUBUNIT YAJC"/>
    <property type="match status" value="1"/>
</dbReference>
<evidence type="ECO:0000256" key="5">
    <source>
        <dbReference type="ARBA" id="ARBA00022692"/>
    </source>
</evidence>
<comment type="similarity">
    <text evidence="2">Belongs to the YajC family.</text>
</comment>
<keyword evidence="3" id="KW-0813">Transport</keyword>
<dbReference type="SMART" id="SM01323">
    <property type="entry name" value="YajC"/>
    <property type="match status" value="1"/>
</dbReference>
<keyword evidence="6" id="KW-0653">Protein transport</keyword>
<proteinExistence type="inferred from homology"/>
<dbReference type="PANTHER" id="PTHR33909:SF1">
    <property type="entry name" value="SEC TRANSLOCON ACCESSORY COMPLEX SUBUNIT YAJC"/>
    <property type="match status" value="1"/>
</dbReference>
<keyword evidence="5 10" id="KW-0812">Transmembrane</keyword>
<dbReference type="RefSeq" id="WP_073004642.1">
    <property type="nucleotide sequence ID" value="NZ_FQZO01000001.1"/>
</dbReference>
<evidence type="ECO:0000256" key="8">
    <source>
        <dbReference type="ARBA" id="ARBA00023010"/>
    </source>
</evidence>
<dbReference type="GO" id="GO:0015031">
    <property type="term" value="P:protein transport"/>
    <property type="evidence" value="ECO:0007669"/>
    <property type="project" value="UniProtKB-KW"/>
</dbReference>
<dbReference type="GO" id="GO:0005886">
    <property type="term" value="C:plasma membrane"/>
    <property type="evidence" value="ECO:0007669"/>
    <property type="project" value="UniProtKB-SubCell"/>
</dbReference>
<evidence type="ECO:0000256" key="10">
    <source>
        <dbReference type="SAM" id="Phobius"/>
    </source>
</evidence>
<evidence type="ECO:0000256" key="6">
    <source>
        <dbReference type="ARBA" id="ARBA00022927"/>
    </source>
</evidence>